<dbReference type="InterPro" id="IPR018309">
    <property type="entry name" value="Tscrpt_reg_PadR_C"/>
</dbReference>
<dbReference type="Pfam" id="PF03551">
    <property type="entry name" value="PadR"/>
    <property type="match status" value="1"/>
</dbReference>
<name>A0AA96RFN8_9BACL</name>
<dbReference type="InterPro" id="IPR005149">
    <property type="entry name" value="Tscrpt_reg_PadR_N"/>
</dbReference>
<dbReference type="SUPFAM" id="SSF46785">
    <property type="entry name" value="Winged helix' DNA-binding domain"/>
    <property type="match status" value="1"/>
</dbReference>
<dbReference type="InterPro" id="IPR052509">
    <property type="entry name" value="Metal_resp_DNA-bind_regulator"/>
</dbReference>
<dbReference type="AlphaFoldDB" id="A0AA96RFN8"/>
<organism evidence="3 4">
    <name type="scientific">Paenibacillus aurantius</name>
    <dbReference type="NCBI Taxonomy" id="2918900"/>
    <lineage>
        <taxon>Bacteria</taxon>
        <taxon>Bacillati</taxon>
        <taxon>Bacillota</taxon>
        <taxon>Bacilli</taxon>
        <taxon>Bacillales</taxon>
        <taxon>Paenibacillaceae</taxon>
        <taxon>Paenibacillus</taxon>
    </lineage>
</organism>
<dbReference type="Pfam" id="PF10400">
    <property type="entry name" value="Vir_act_alpha_C"/>
    <property type="match status" value="1"/>
</dbReference>
<dbReference type="InterPro" id="IPR036388">
    <property type="entry name" value="WH-like_DNA-bd_sf"/>
</dbReference>
<dbReference type="KEGG" id="paun:MJA45_28255"/>
<dbReference type="InterPro" id="IPR036390">
    <property type="entry name" value="WH_DNA-bd_sf"/>
</dbReference>
<proteinExistence type="predicted"/>
<protein>
    <submittedName>
        <fullName evidence="3">PadR family transcriptional regulator</fullName>
    </submittedName>
</protein>
<accession>A0AA96RFN8</accession>
<dbReference type="PANTHER" id="PTHR33169:SF27">
    <property type="entry name" value="TRANSCRIPTIONAL REGULATOR PADR FAMILY PROTEIN"/>
    <property type="match status" value="1"/>
</dbReference>
<dbReference type="Gene3D" id="1.10.10.10">
    <property type="entry name" value="Winged helix-like DNA-binding domain superfamily/Winged helix DNA-binding domain"/>
    <property type="match status" value="1"/>
</dbReference>
<reference evidence="3 4" key="1">
    <citation type="submission" date="2022-02" db="EMBL/GenBank/DDBJ databases">
        <title>Paenibacillus sp. MBLB1776 Whole Genome Shotgun Sequencing.</title>
        <authorList>
            <person name="Hwang C.Y."/>
            <person name="Cho E.-S."/>
            <person name="Seo M.-J."/>
        </authorList>
    </citation>
    <scope>NUCLEOTIDE SEQUENCE [LARGE SCALE GENOMIC DNA]</scope>
    <source>
        <strain evidence="3 4">MBLB1776</strain>
    </source>
</reference>
<keyword evidence="4" id="KW-1185">Reference proteome</keyword>
<sequence>MSNVECIVLGLLQEGFRYGHEIDQIIEQRQFRFWANITRVSIYKALKRMEQKGWVHTAVEKEGNMPERTVYSLTDEGRDAYREMIKEGLASPELVKFDYSVPLGGLFVLSPEESIQQITKRKQMVEKTLKNLPPEEADGDPRAYLGRRANIRLLRKHYEMEREWLEWLTDELKKAEGE</sequence>
<feature type="domain" description="Transcription regulator PadR N-terminal" evidence="1">
    <location>
        <begin position="8"/>
        <end position="82"/>
    </location>
</feature>
<evidence type="ECO:0000313" key="4">
    <source>
        <dbReference type="Proteomes" id="UP001305702"/>
    </source>
</evidence>
<dbReference type="PANTHER" id="PTHR33169">
    <property type="entry name" value="PADR-FAMILY TRANSCRIPTIONAL REGULATOR"/>
    <property type="match status" value="1"/>
</dbReference>
<evidence type="ECO:0000259" key="1">
    <source>
        <dbReference type="Pfam" id="PF03551"/>
    </source>
</evidence>
<dbReference type="EMBL" id="CP130318">
    <property type="protein sequence ID" value="WNQ11443.1"/>
    <property type="molecule type" value="Genomic_DNA"/>
</dbReference>
<gene>
    <name evidence="3" type="ORF">MJA45_28255</name>
</gene>
<dbReference type="RefSeq" id="WP_315605219.1">
    <property type="nucleotide sequence ID" value="NZ_CP130318.1"/>
</dbReference>
<feature type="domain" description="Transcription regulator PadR C-terminal" evidence="2">
    <location>
        <begin position="108"/>
        <end position="172"/>
    </location>
</feature>
<evidence type="ECO:0000259" key="2">
    <source>
        <dbReference type="Pfam" id="PF10400"/>
    </source>
</evidence>
<dbReference type="Proteomes" id="UP001305702">
    <property type="component" value="Chromosome"/>
</dbReference>
<evidence type="ECO:0000313" key="3">
    <source>
        <dbReference type="EMBL" id="WNQ11443.1"/>
    </source>
</evidence>